<keyword evidence="1" id="KW-0732">Signal</keyword>
<proteinExistence type="predicted"/>
<evidence type="ECO:0000256" key="1">
    <source>
        <dbReference type="SAM" id="SignalP"/>
    </source>
</evidence>
<dbReference type="Pfam" id="PF16694">
    <property type="entry name" value="Cytochrome_P460"/>
    <property type="match status" value="1"/>
</dbReference>
<feature type="signal peptide" evidence="1">
    <location>
        <begin position="1"/>
        <end position="23"/>
    </location>
</feature>
<accession>A0ABY5GR06</accession>
<keyword evidence="4" id="KW-1185">Reference proteome</keyword>
<dbReference type="CDD" id="cd20716">
    <property type="entry name" value="cyt_P460_fam"/>
    <property type="match status" value="1"/>
</dbReference>
<dbReference type="PROSITE" id="PS51257">
    <property type="entry name" value="PROKAR_LIPOPROTEIN"/>
    <property type="match status" value="1"/>
</dbReference>
<dbReference type="InterPro" id="IPR032033">
    <property type="entry name" value="Cytochrome_P460"/>
</dbReference>
<organism evidence="3 4">
    <name type="scientific">Amphritea atlantica</name>
    <dbReference type="NCBI Taxonomy" id="355243"/>
    <lineage>
        <taxon>Bacteria</taxon>
        <taxon>Pseudomonadati</taxon>
        <taxon>Pseudomonadota</taxon>
        <taxon>Gammaproteobacteria</taxon>
        <taxon>Oceanospirillales</taxon>
        <taxon>Oceanospirillaceae</taxon>
        <taxon>Amphritea</taxon>
    </lineage>
</organism>
<reference evidence="3" key="1">
    <citation type="submission" date="2021-04" db="EMBL/GenBank/DDBJ databases">
        <title>Oceanospirillales bacteria with DddD are important DMSP degraders in coastal seawater.</title>
        <authorList>
            <person name="Liu J."/>
        </authorList>
    </citation>
    <scope>NUCLEOTIDE SEQUENCE</scope>
    <source>
        <strain evidence="3">GY6</strain>
    </source>
</reference>
<name>A0ABY5GR06_9GAMM</name>
<sequence length="181" mass="19767">MKFRNKIITFSAAVVLLGCTAIAAAPFGGDDSVDYAKDLWALMVKHNLAGKDAIMTRPYTGMPPHGMILELLEQKVTLHDVTGELVVKRNYGGDGLMIGDVINSPDKYLQAITVMFRREAGYDSDNNDWFYAKYAPDGSLMNNPKGMALAGRVAKGMPTGCIACHQGAEGGDFIFNHDRYK</sequence>
<evidence type="ECO:0000313" key="3">
    <source>
        <dbReference type="EMBL" id="UTW01789.1"/>
    </source>
</evidence>
<protein>
    <submittedName>
        <fullName evidence="3">Cytochrome P460 family protein</fullName>
    </submittedName>
</protein>
<dbReference type="Proteomes" id="UP001059950">
    <property type="component" value="Chromosome"/>
</dbReference>
<gene>
    <name evidence="3" type="ORF">KDX31_10410</name>
</gene>
<evidence type="ECO:0000259" key="2">
    <source>
        <dbReference type="Pfam" id="PF16694"/>
    </source>
</evidence>
<feature type="domain" description="Cytochrome P460" evidence="2">
    <location>
        <begin position="107"/>
        <end position="175"/>
    </location>
</feature>
<dbReference type="Gene3D" id="3.50.70.20">
    <property type="entry name" value="Cytochrome P460"/>
    <property type="match status" value="1"/>
</dbReference>
<evidence type="ECO:0000313" key="4">
    <source>
        <dbReference type="Proteomes" id="UP001059950"/>
    </source>
</evidence>
<dbReference type="EMBL" id="CP073344">
    <property type="protein sequence ID" value="UTW01789.1"/>
    <property type="molecule type" value="Genomic_DNA"/>
</dbReference>
<dbReference type="InterPro" id="IPR038142">
    <property type="entry name" value="Cytochrome_P460_sp"/>
</dbReference>
<feature type="chain" id="PRO_5046761419" evidence="1">
    <location>
        <begin position="24"/>
        <end position="181"/>
    </location>
</feature>